<dbReference type="InterPro" id="IPR036291">
    <property type="entry name" value="NAD(P)-bd_dom_sf"/>
</dbReference>
<dbReference type="PANTHER" id="PTHR42760">
    <property type="entry name" value="SHORT-CHAIN DEHYDROGENASES/REDUCTASES FAMILY MEMBER"/>
    <property type="match status" value="1"/>
</dbReference>
<keyword evidence="2" id="KW-0560">Oxidoreductase</keyword>
<sequence length="251" mass="26812">MNDSLKDKTIIVTGAGGNIGRAYCDELIRIGANVVLADLADLSGVAAEYRSAGGSALAIKLDVADPESIEAMARAAYERFGAIDGIVNNAGFFKGCTFGSFMDIPVDEWDRCYQINVRGVWLCCRAVVPYMKRRGGGKIVNISSNTPYKGVPNFLHYVSSKAAIIGLTRALAREVGEFNIQANTLCPDLIPDPDIVAKQGTAADEKTIAQRCLKRTQTPGDMVGSLIYLLDSGSDFVTGQSLLVNGGAFFQ</sequence>
<dbReference type="InterPro" id="IPR002347">
    <property type="entry name" value="SDR_fam"/>
</dbReference>
<evidence type="ECO:0000313" key="4">
    <source>
        <dbReference type="Proteomes" id="UP000295722"/>
    </source>
</evidence>
<name>A0A4R5M6U5_9BURK</name>
<dbReference type="Proteomes" id="UP000295722">
    <property type="component" value="Unassembled WGS sequence"/>
</dbReference>
<dbReference type="SUPFAM" id="SSF51735">
    <property type="entry name" value="NAD(P)-binding Rossmann-fold domains"/>
    <property type="match status" value="1"/>
</dbReference>
<evidence type="ECO:0000256" key="2">
    <source>
        <dbReference type="ARBA" id="ARBA00023002"/>
    </source>
</evidence>
<dbReference type="RefSeq" id="WP_133196758.1">
    <property type="nucleotide sequence ID" value="NZ_JBHUCW010000038.1"/>
</dbReference>
<keyword evidence="4" id="KW-1185">Reference proteome</keyword>
<dbReference type="PROSITE" id="PS00061">
    <property type="entry name" value="ADH_SHORT"/>
    <property type="match status" value="1"/>
</dbReference>
<dbReference type="EMBL" id="SMRP01000010">
    <property type="protein sequence ID" value="TDG21841.1"/>
    <property type="molecule type" value="Genomic_DNA"/>
</dbReference>
<dbReference type="InterPro" id="IPR020904">
    <property type="entry name" value="Sc_DH/Rdtase_CS"/>
</dbReference>
<gene>
    <name evidence="3" type="ORF">EYW47_21015</name>
</gene>
<dbReference type="PRINTS" id="PR00080">
    <property type="entry name" value="SDRFAMILY"/>
</dbReference>
<evidence type="ECO:0000256" key="1">
    <source>
        <dbReference type="ARBA" id="ARBA00006484"/>
    </source>
</evidence>
<dbReference type="FunFam" id="3.40.50.720:FF:000084">
    <property type="entry name" value="Short-chain dehydrogenase reductase"/>
    <property type="match status" value="1"/>
</dbReference>
<dbReference type="OrthoDB" id="196630at2"/>
<reference evidence="3 4" key="1">
    <citation type="submission" date="2019-03" db="EMBL/GenBank/DDBJ databases">
        <title>Paraburkholderia sp. 4M-K11, isolated from subtropical forest soil.</title>
        <authorList>
            <person name="Gao Z.-H."/>
            <person name="Qiu L.-H."/>
        </authorList>
    </citation>
    <scope>NUCLEOTIDE SEQUENCE [LARGE SCALE GENOMIC DNA]</scope>
    <source>
        <strain evidence="3 4">4M-K11</strain>
    </source>
</reference>
<evidence type="ECO:0000313" key="3">
    <source>
        <dbReference type="EMBL" id="TDG21841.1"/>
    </source>
</evidence>
<protein>
    <submittedName>
        <fullName evidence="3">SDR family oxidoreductase</fullName>
    </submittedName>
</protein>
<organism evidence="3 4">
    <name type="scientific">Paraburkholderia silviterrae</name>
    <dbReference type="NCBI Taxonomy" id="2528715"/>
    <lineage>
        <taxon>Bacteria</taxon>
        <taxon>Pseudomonadati</taxon>
        <taxon>Pseudomonadota</taxon>
        <taxon>Betaproteobacteria</taxon>
        <taxon>Burkholderiales</taxon>
        <taxon>Burkholderiaceae</taxon>
        <taxon>Paraburkholderia</taxon>
    </lineage>
</organism>
<dbReference type="GO" id="GO:0016616">
    <property type="term" value="F:oxidoreductase activity, acting on the CH-OH group of donors, NAD or NADP as acceptor"/>
    <property type="evidence" value="ECO:0007669"/>
    <property type="project" value="TreeGrafter"/>
</dbReference>
<proteinExistence type="inferred from homology"/>
<comment type="similarity">
    <text evidence="1">Belongs to the short-chain dehydrogenases/reductases (SDR) family.</text>
</comment>
<dbReference type="PRINTS" id="PR00081">
    <property type="entry name" value="GDHRDH"/>
</dbReference>
<comment type="caution">
    <text evidence="3">The sequence shown here is derived from an EMBL/GenBank/DDBJ whole genome shotgun (WGS) entry which is preliminary data.</text>
</comment>
<dbReference type="Gene3D" id="3.40.50.720">
    <property type="entry name" value="NAD(P)-binding Rossmann-like Domain"/>
    <property type="match status" value="1"/>
</dbReference>
<dbReference type="Pfam" id="PF13561">
    <property type="entry name" value="adh_short_C2"/>
    <property type="match status" value="1"/>
</dbReference>
<dbReference type="AlphaFoldDB" id="A0A4R5M6U5"/>
<dbReference type="CDD" id="cd05233">
    <property type="entry name" value="SDR_c"/>
    <property type="match status" value="1"/>
</dbReference>
<dbReference type="PANTHER" id="PTHR42760:SF115">
    <property type="entry name" value="3-OXOACYL-[ACYL-CARRIER-PROTEIN] REDUCTASE FABG"/>
    <property type="match status" value="1"/>
</dbReference>
<accession>A0A4R5M6U5</accession>